<feature type="transmembrane region" description="Helical" evidence="1">
    <location>
        <begin position="46"/>
        <end position="69"/>
    </location>
</feature>
<accession>K4KIW7</accession>
<keyword evidence="1" id="KW-1133">Transmembrane helix</keyword>
<keyword evidence="1" id="KW-0812">Transmembrane</keyword>
<name>K4KIW7_SIMAS</name>
<organism evidence="2 3">
    <name type="scientific">Simiduia agarivorans (strain DSM 21679 / JCM 13881 / BCRC 17597 / SA1)</name>
    <dbReference type="NCBI Taxonomy" id="1117647"/>
    <lineage>
        <taxon>Bacteria</taxon>
        <taxon>Pseudomonadati</taxon>
        <taxon>Pseudomonadota</taxon>
        <taxon>Gammaproteobacteria</taxon>
        <taxon>Cellvibrionales</taxon>
        <taxon>Cellvibrionaceae</taxon>
        <taxon>Simiduia</taxon>
    </lineage>
</organism>
<keyword evidence="3" id="KW-1185">Reference proteome</keyword>
<dbReference type="AlphaFoldDB" id="K4KIW7"/>
<feature type="transmembrane region" description="Helical" evidence="1">
    <location>
        <begin position="101"/>
        <end position="119"/>
    </location>
</feature>
<gene>
    <name evidence="2" type="ordered locus">M5M_08945</name>
</gene>
<protein>
    <submittedName>
        <fullName evidence="2">Uncharacterized protein</fullName>
    </submittedName>
</protein>
<feature type="transmembrane region" description="Helical" evidence="1">
    <location>
        <begin position="78"/>
        <end position="95"/>
    </location>
</feature>
<evidence type="ECO:0000313" key="3">
    <source>
        <dbReference type="Proteomes" id="UP000000466"/>
    </source>
</evidence>
<dbReference type="KEGG" id="saga:M5M_08945"/>
<dbReference type="Proteomes" id="UP000000466">
    <property type="component" value="Chromosome"/>
</dbReference>
<evidence type="ECO:0000313" key="2">
    <source>
        <dbReference type="EMBL" id="AFU98976.1"/>
    </source>
</evidence>
<reference evidence="2 3" key="1">
    <citation type="journal article" date="2013" name="Genome Announc.">
        <title>Complete genome sequence of Simiduia agarivorans SA1(T), a marine bacterium able to degrade a variety of polysaccharides.</title>
        <authorList>
            <person name="Lin S.Y."/>
            <person name="Shieh W.Y."/>
            <person name="Chen J.S."/>
            <person name="Tang S.L."/>
        </authorList>
    </citation>
    <scope>NUCLEOTIDE SEQUENCE [LARGE SCALE GENOMIC DNA]</scope>
    <source>
        <strain evidence="3">DSM 21679 / JCM 13881 / BCRC 17597 / SA1</strain>
    </source>
</reference>
<sequence length="128" mass="13889">MTIRFLFTAGLLYPTALALVIALDTLVGDAEFLQHFLTVSRKQTLLIVLSDWGQAIPYCLAFAATYLLAEYQFGQRSAIIGGIAVGGIALLASVMPPHLPTIIPCALFTTVILAVLSRIPTRKYHEKA</sequence>
<dbReference type="HOGENOM" id="CLU_1958093_0_0_6"/>
<proteinExistence type="predicted"/>
<keyword evidence="1" id="KW-0472">Membrane</keyword>
<dbReference type="STRING" id="1117647.M5M_08945"/>
<evidence type="ECO:0000256" key="1">
    <source>
        <dbReference type="SAM" id="Phobius"/>
    </source>
</evidence>
<dbReference type="RefSeq" id="WP_015047141.1">
    <property type="nucleotide sequence ID" value="NC_018868.3"/>
</dbReference>
<dbReference type="EMBL" id="CP003746">
    <property type="protein sequence ID" value="AFU98976.1"/>
    <property type="molecule type" value="Genomic_DNA"/>
</dbReference>